<dbReference type="Pfam" id="PF12796">
    <property type="entry name" value="Ank_2"/>
    <property type="match status" value="1"/>
</dbReference>
<proteinExistence type="predicted"/>
<feature type="repeat" description="ANK" evidence="1">
    <location>
        <begin position="1014"/>
        <end position="1036"/>
    </location>
</feature>
<dbReference type="InterPro" id="IPR036770">
    <property type="entry name" value="Ankyrin_rpt-contain_sf"/>
</dbReference>
<dbReference type="EMBL" id="QCYY01002142">
    <property type="protein sequence ID" value="ROT72499.1"/>
    <property type="molecule type" value="Genomic_DNA"/>
</dbReference>
<name>A0A423T7T9_PENVA</name>
<dbReference type="Proteomes" id="UP000283509">
    <property type="component" value="Unassembled WGS sequence"/>
</dbReference>
<keyword evidence="1" id="KW-0040">ANK repeat</keyword>
<dbReference type="PANTHER" id="PTHR46677:SF1">
    <property type="entry name" value="SMC5-SMC6 COMPLEX LOCALIZATION FACTOR PROTEIN 1"/>
    <property type="match status" value="1"/>
</dbReference>
<feature type="region of interest" description="Disordered" evidence="2">
    <location>
        <begin position="605"/>
        <end position="627"/>
    </location>
</feature>
<dbReference type="SMART" id="SM00292">
    <property type="entry name" value="BRCT"/>
    <property type="match status" value="2"/>
</dbReference>
<reference evidence="4 5" key="2">
    <citation type="submission" date="2019-01" db="EMBL/GenBank/DDBJ databases">
        <title>The decoding of complex shrimp genome reveals the adaptation for benthos swimmer, frequently molting mechanism and breeding impact on genome.</title>
        <authorList>
            <person name="Sun Y."/>
            <person name="Gao Y."/>
            <person name="Yu Y."/>
        </authorList>
    </citation>
    <scope>NUCLEOTIDE SEQUENCE [LARGE SCALE GENOMIC DNA]</scope>
    <source>
        <tissue evidence="4">Muscle</tissue>
    </source>
</reference>
<dbReference type="STRING" id="6689.A0A423T7T9"/>
<dbReference type="FunFam" id="3.40.50.10190:FF:000018">
    <property type="entry name" value="DNA topoisomerase 2-binding protein 1"/>
    <property type="match status" value="1"/>
</dbReference>
<dbReference type="PANTHER" id="PTHR46677">
    <property type="entry name" value="SMC5-SMC6 COMPLEX LOCALIZATION FACTOR PROTEIN 1"/>
    <property type="match status" value="1"/>
</dbReference>
<feature type="repeat" description="ANK" evidence="1">
    <location>
        <begin position="980"/>
        <end position="1013"/>
    </location>
</feature>
<dbReference type="Gene3D" id="1.25.40.20">
    <property type="entry name" value="Ankyrin repeat-containing domain"/>
    <property type="match status" value="1"/>
</dbReference>
<evidence type="ECO:0000259" key="3">
    <source>
        <dbReference type="PROSITE" id="PS50172"/>
    </source>
</evidence>
<dbReference type="GO" id="GO:0035861">
    <property type="term" value="C:site of double-strand break"/>
    <property type="evidence" value="ECO:0007669"/>
    <property type="project" value="TreeGrafter"/>
</dbReference>
<dbReference type="InterPro" id="IPR001357">
    <property type="entry name" value="BRCT_dom"/>
</dbReference>
<dbReference type="SUPFAM" id="SSF52113">
    <property type="entry name" value="BRCT domain"/>
    <property type="match status" value="1"/>
</dbReference>
<dbReference type="OrthoDB" id="6380719at2759"/>
<feature type="domain" description="BRCT" evidence="3">
    <location>
        <begin position="13"/>
        <end position="97"/>
    </location>
</feature>
<dbReference type="PROSITE" id="PS50297">
    <property type="entry name" value="ANK_REP_REGION"/>
    <property type="match status" value="2"/>
</dbReference>
<evidence type="ECO:0000256" key="1">
    <source>
        <dbReference type="PROSITE-ProRule" id="PRU00023"/>
    </source>
</evidence>
<dbReference type="SMART" id="SM00248">
    <property type="entry name" value="ANK"/>
    <property type="match status" value="4"/>
</dbReference>
<evidence type="ECO:0000313" key="4">
    <source>
        <dbReference type="EMBL" id="ROT72499.1"/>
    </source>
</evidence>
<dbReference type="InterPro" id="IPR036420">
    <property type="entry name" value="BRCT_dom_sf"/>
</dbReference>
<dbReference type="GO" id="GO:2000781">
    <property type="term" value="P:positive regulation of double-strand break repair"/>
    <property type="evidence" value="ECO:0007669"/>
    <property type="project" value="InterPro"/>
</dbReference>
<dbReference type="InterPro" id="IPR042479">
    <property type="entry name" value="Slf1"/>
</dbReference>
<dbReference type="CDD" id="cd17738">
    <property type="entry name" value="BRCT_TopBP1_rpt7"/>
    <property type="match status" value="1"/>
</dbReference>
<sequence>MSVSSPKRMVKRFLISGVHNQEELQMMRKKIVELGGKVEDNVKNSFISLCTHIVVKEFNLTEKVLGGLASGKWILQPDFILDSHRQGKWLEESQYEIKEFVECRRKRNASHFSIYSGWKVYVKMENNTLTKSFQRVTAAGGAEIISLTEISQSDFIITERKIAASIRETAGPSIPIVSVSYIKDTIVRGVSPSDLTPYLLDACGNAQLTRKIDLTRSQIRNKDIQSKKLPSEMQNTYKKNVFAITYQQPKLDQYVRTESPGRLPQACSPVRRTPSSSRKRRYQFCQVTPEKQQLSIFKYCVKKGADGEQSSTKNSARKEEVCVIEDENDDVEVIGETSRSGSGKMLNSDRVPEIGNECLITSVQKEKLPSKRICSDSQKEITVNAIRNRMKVMLERIVKEKHSYTIDLTGTSREDSVVSDNVTDTSDDVVCLENEMVVSDSIDKENRVDSSDLQVDDMINSNELKRDSATILKGVKEEKKLTREVLRTATDLTRTDVSSTIQNTLIEESSSTEMFDAQVLLKEVTVNIGPRIDEWLSPPKPALNRVEQSEPCNLPVKEKIKETSRQMKIDNEEVKRSIGKFIRKSKRISGIYSSDIFVIDGDVSKEQSSPKNFQDAELSDLEKDAHTSPEVRELSVEEVSYFESSIDEDLRGIQMFATEEQSIIVTGMDSLDLSITPYTYPPSSLFGNLLRRLILETKYTVVCSHALNMAHKILSIHPPKSSRWRTYYYEVFAAALQKQETGSLQAWRFIQHVIECSLSDIDEDDSSDTEAEEPTIIRENALSLLRFIVLVLREDMRRWDKREKVSYLLSWKIFLGQLTTPTVTTSPVKHLLRIWVTVQSGDPAVRQCVADLVSIVLEILWKYEKTFLLPVSPLPKSIALFSTEFLLQVKDFGSSQCMKLIHSFSSPWPKMVMSSVIFQEITQIFNQMITLSDILDFGQAVELSQCTSTSRSPEASQTKRTSSPPKKFRFSQNVNKKNLKGETSLLRACIKNNVERVQQLLHIPGIDINLTDNFGWTPLHEAALRGHNECIKLLLDLNCYDVQGPKNSLYPYMKRDRSSYRVNLTAKGGDDKQTPLHDAVVQNQLETARLLLEYGGGPLLNEENVKGATPLDLAATSEMKTLLKSFVGEPSKRHSGSKKNLATIKASVIANSLSKPKGILPCYEDRHSFAIQFINCYLETSGTRSVYFEIQRACRRADPERGTCKSGASLAVTGESDMSRRNNSGYLSDSSLCDSKGSWSCGESVASSSSNTQPFAKQCSVDSASATCEIEQTLIKELFESIKMNLKLFNEFKVRNRPKPVDESEYLRNLKCQFL</sequence>
<dbReference type="InterPro" id="IPR002110">
    <property type="entry name" value="Ankyrin_rpt"/>
</dbReference>
<protein>
    <submittedName>
        <fullName evidence="4">Ankyrin repeat domain-containing protein 32</fullName>
    </submittedName>
</protein>
<comment type="caution">
    <text evidence="4">The sequence shown here is derived from an EMBL/GenBank/DDBJ whole genome shotgun (WGS) entry which is preliminary data.</text>
</comment>
<gene>
    <name evidence="4" type="ORF">C7M84_009116</name>
</gene>
<accession>A0A423T7T9</accession>
<organism evidence="4 5">
    <name type="scientific">Penaeus vannamei</name>
    <name type="common">Whiteleg shrimp</name>
    <name type="synonym">Litopenaeus vannamei</name>
    <dbReference type="NCBI Taxonomy" id="6689"/>
    <lineage>
        <taxon>Eukaryota</taxon>
        <taxon>Metazoa</taxon>
        <taxon>Ecdysozoa</taxon>
        <taxon>Arthropoda</taxon>
        <taxon>Crustacea</taxon>
        <taxon>Multicrustacea</taxon>
        <taxon>Malacostraca</taxon>
        <taxon>Eumalacostraca</taxon>
        <taxon>Eucarida</taxon>
        <taxon>Decapoda</taxon>
        <taxon>Dendrobranchiata</taxon>
        <taxon>Penaeoidea</taxon>
        <taxon>Penaeidae</taxon>
        <taxon>Penaeus</taxon>
    </lineage>
</organism>
<dbReference type="SUPFAM" id="SSF48403">
    <property type="entry name" value="Ankyrin repeat"/>
    <property type="match status" value="1"/>
</dbReference>
<dbReference type="Gene3D" id="3.40.50.10190">
    <property type="entry name" value="BRCT domain"/>
    <property type="match status" value="1"/>
</dbReference>
<dbReference type="PROSITE" id="PS50088">
    <property type="entry name" value="ANK_REPEAT"/>
    <property type="match status" value="3"/>
</dbReference>
<dbReference type="PROSITE" id="PS50172">
    <property type="entry name" value="BRCT"/>
    <property type="match status" value="1"/>
</dbReference>
<dbReference type="Pfam" id="PF00023">
    <property type="entry name" value="Ank"/>
    <property type="match status" value="1"/>
</dbReference>
<reference evidence="4 5" key="1">
    <citation type="submission" date="2018-04" db="EMBL/GenBank/DDBJ databases">
        <authorList>
            <person name="Zhang X."/>
            <person name="Yuan J."/>
            <person name="Li F."/>
            <person name="Xiang J."/>
        </authorList>
    </citation>
    <scope>NUCLEOTIDE SEQUENCE [LARGE SCALE GENOMIC DNA]</scope>
    <source>
        <tissue evidence="4">Muscle</tissue>
    </source>
</reference>
<keyword evidence="5" id="KW-1185">Reference proteome</keyword>
<feature type="repeat" description="ANK" evidence="1">
    <location>
        <begin position="1071"/>
        <end position="1103"/>
    </location>
</feature>
<dbReference type="GO" id="GO:0006974">
    <property type="term" value="P:DNA damage response"/>
    <property type="evidence" value="ECO:0007669"/>
    <property type="project" value="TreeGrafter"/>
</dbReference>
<feature type="region of interest" description="Disordered" evidence="2">
    <location>
        <begin position="948"/>
        <end position="969"/>
    </location>
</feature>
<dbReference type="Pfam" id="PF00533">
    <property type="entry name" value="BRCT"/>
    <property type="match status" value="1"/>
</dbReference>
<evidence type="ECO:0000256" key="2">
    <source>
        <dbReference type="SAM" id="MobiDB-lite"/>
    </source>
</evidence>
<dbReference type="GO" id="GO:1990166">
    <property type="term" value="P:protein localization to site of double-strand break"/>
    <property type="evidence" value="ECO:0007669"/>
    <property type="project" value="TreeGrafter"/>
</dbReference>
<evidence type="ECO:0000313" key="5">
    <source>
        <dbReference type="Proteomes" id="UP000283509"/>
    </source>
</evidence>
<dbReference type="GO" id="GO:0005634">
    <property type="term" value="C:nucleus"/>
    <property type="evidence" value="ECO:0007669"/>
    <property type="project" value="TreeGrafter"/>
</dbReference>